<reference evidence="1" key="2">
    <citation type="submission" date="2019-04" db="EMBL/GenBank/DDBJ databases">
        <title>Friends and foes A comparative genomics study of 23 Aspergillus species from section Flavi.</title>
        <authorList>
            <consortium name="DOE Joint Genome Institute"/>
            <person name="Kjaerbolling I."/>
            <person name="Vesth T."/>
            <person name="Frisvad J.C."/>
            <person name="Nybo J.L."/>
            <person name="Theobald S."/>
            <person name="Kildgaard S."/>
            <person name="Isbrandt T."/>
            <person name="Kuo A."/>
            <person name="Sato A."/>
            <person name="Lyhne E.K."/>
            <person name="Kogle M.E."/>
            <person name="Wiebenga A."/>
            <person name="Kun R.S."/>
            <person name="Lubbers R.J."/>
            <person name="Makela M.R."/>
            <person name="Barry K."/>
            <person name="Chovatia M."/>
            <person name="Clum A."/>
            <person name="Daum C."/>
            <person name="Haridas S."/>
            <person name="He G."/>
            <person name="LaButti K."/>
            <person name="Lipzen A."/>
            <person name="Mondo S."/>
            <person name="Riley R."/>
            <person name="Salamov A."/>
            <person name="Simmons B.A."/>
            <person name="Magnuson J.K."/>
            <person name="Henrissat B."/>
            <person name="Mortensen U.H."/>
            <person name="Larsen T.O."/>
            <person name="Devries R.P."/>
            <person name="Grigoriev I.V."/>
            <person name="Machida M."/>
            <person name="Baker S.E."/>
            <person name="Andersen M.R."/>
        </authorList>
    </citation>
    <scope>NUCLEOTIDE SEQUENCE</scope>
    <source>
        <strain evidence="1">CBS 117612</strain>
    </source>
</reference>
<accession>A0A2G7FKY6</accession>
<evidence type="ECO:0000313" key="1">
    <source>
        <dbReference type="EMBL" id="KAE8343045.1"/>
    </source>
</evidence>
<gene>
    <name evidence="2" type="ORF">AARAC_002664</name>
    <name evidence="1" type="ORF">BDV24DRAFT_37487</name>
</gene>
<dbReference type="Proteomes" id="UP000325558">
    <property type="component" value="Unassembled WGS sequence"/>
</dbReference>
<dbReference type="EMBL" id="ML737131">
    <property type="protein sequence ID" value="KAE8343045.1"/>
    <property type="molecule type" value="Genomic_DNA"/>
</dbReference>
<proteinExistence type="predicted"/>
<organism evidence="2 3">
    <name type="scientific">Aspergillus arachidicola</name>
    <dbReference type="NCBI Taxonomy" id="656916"/>
    <lineage>
        <taxon>Eukaryota</taxon>
        <taxon>Fungi</taxon>
        <taxon>Dikarya</taxon>
        <taxon>Ascomycota</taxon>
        <taxon>Pezizomycotina</taxon>
        <taxon>Eurotiomycetes</taxon>
        <taxon>Eurotiomycetidae</taxon>
        <taxon>Eurotiales</taxon>
        <taxon>Aspergillaceae</taxon>
        <taxon>Aspergillus</taxon>
        <taxon>Aspergillus subgen. Circumdati</taxon>
    </lineage>
</organism>
<dbReference type="EMBL" id="NEXV01000592">
    <property type="protein sequence ID" value="PIG80945.1"/>
    <property type="molecule type" value="Genomic_DNA"/>
</dbReference>
<evidence type="ECO:0000313" key="2">
    <source>
        <dbReference type="EMBL" id="PIG80945.1"/>
    </source>
</evidence>
<dbReference type="AlphaFoldDB" id="A0A2G7FKY6"/>
<dbReference type="Proteomes" id="UP000231358">
    <property type="component" value="Unassembled WGS sequence"/>
</dbReference>
<protein>
    <submittedName>
        <fullName evidence="2">Uncharacterized protein</fullName>
    </submittedName>
</protein>
<sequence length="170" mass="19100">MLQRTSEQHHQVLLLKELYRSSRAIWTATTPGDQCALNGRVPRRAERWPCTLGTDYTFDALCVRLKILPFVRYQLEQNDSDQAAYVALLLAALGRTPLPPHFAAAHALLEVRTPHPDTVALILGSCPNPDWIRDMLCAFKKNCNNKELQPVVSAYLRKIQKAGSRLGPKA</sequence>
<dbReference type="OrthoDB" id="443402at2759"/>
<dbReference type="STRING" id="656916.A0A2G7FKY6"/>
<reference evidence="2 3" key="1">
    <citation type="submission" date="2017-05" db="EMBL/GenBank/DDBJ databases">
        <title>Genome sequence for an aflatoxigenic pathogen of Argentinian peanut, Aspergillus arachidicola.</title>
        <authorList>
            <person name="Moore G."/>
            <person name="Beltz S.B."/>
            <person name="Mack B.M."/>
        </authorList>
    </citation>
    <scope>NUCLEOTIDE SEQUENCE [LARGE SCALE GENOMIC DNA]</scope>
    <source>
        <strain evidence="2 3">CBS 117610</strain>
    </source>
</reference>
<name>A0A2G7FKY6_9EURO</name>
<evidence type="ECO:0000313" key="3">
    <source>
        <dbReference type="Proteomes" id="UP000231358"/>
    </source>
</evidence>
<keyword evidence="3" id="KW-1185">Reference proteome</keyword>